<protein>
    <submittedName>
        <fullName evidence="1">Uncharacterized protein</fullName>
    </submittedName>
</protein>
<organism evidence="1 2">
    <name type="scientific">Corynebacterium casei UCMA 3821</name>
    <dbReference type="NCBI Taxonomy" id="1110505"/>
    <lineage>
        <taxon>Bacteria</taxon>
        <taxon>Bacillati</taxon>
        <taxon>Actinomycetota</taxon>
        <taxon>Actinomycetes</taxon>
        <taxon>Mycobacteriales</taxon>
        <taxon>Corynebacteriaceae</taxon>
        <taxon>Corynebacterium</taxon>
    </lineage>
</organism>
<name>G7I1H5_9CORY</name>
<sequence length="45" mass="4922">MLDWISNSPIVKLQIESWSYFTGLGANEYWGAVAGLVLSSVAAYL</sequence>
<reference evidence="1 2" key="1">
    <citation type="journal article" date="2012" name="J. Bacteriol.">
        <title>Genome Sequence of Corynebacterium casei UCMA 3821, Isolated from a Smear-Ripened Cheese.</title>
        <authorList>
            <person name="Monnet C."/>
            <person name="Loux V."/>
            <person name="Bento P."/>
            <person name="Gibrat J.F."/>
            <person name="Straub C."/>
            <person name="Bonnarme P."/>
            <person name="Landaud S."/>
            <person name="Irlinger F."/>
        </authorList>
    </citation>
    <scope>NUCLEOTIDE SEQUENCE [LARGE SCALE GENOMIC DNA]</scope>
    <source>
        <strain evidence="1 2">UCMA 3821</strain>
    </source>
</reference>
<evidence type="ECO:0000313" key="1">
    <source>
        <dbReference type="EMBL" id="CCE56290.1"/>
    </source>
</evidence>
<proteinExistence type="predicted"/>
<evidence type="ECO:0000313" key="2">
    <source>
        <dbReference type="Proteomes" id="UP000004840"/>
    </source>
</evidence>
<gene>
    <name evidence="1" type="ORF">CCAS_14195</name>
</gene>
<accession>G7I1H5</accession>
<dbReference type="AlphaFoldDB" id="G7I1H5"/>
<comment type="caution">
    <text evidence="1">The sequence shown here is derived from an EMBL/GenBank/DDBJ whole genome shotgun (WGS) entry which is preliminary data.</text>
</comment>
<dbReference type="EMBL" id="CAFW01000100">
    <property type="protein sequence ID" value="CCE56290.1"/>
    <property type="molecule type" value="Genomic_DNA"/>
</dbReference>
<dbReference type="RefSeq" id="WP_006823722.1">
    <property type="nucleotide sequence ID" value="NZ_CAFW01000100.1"/>
</dbReference>
<dbReference type="Proteomes" id="UP000004840">
    <property type="component" value="Unassembled WGS sequence"/>
</dbReference>